<protein>
    <submittedName>
        <fullName evidence="2">Uncharacterized protein</fullName>
    </submittedName>
</protein>
<gene>
    <name evidence="2" type="ORF">SeMB42_g07752</name>
</gene>
<dbReference type="VEuPathDB" id="FungiDB:SeMB42_g07752"/>
<dbReference type="InterPro" id="IPR045036">
    <property type="entry name" value="Spartin-like"/>
</dbReference>
<dbReference type="PANTHER" id="PTHR21068">
    <property type="entry name" value="SPARTIN"/>
    <property type="match status" value="1"/>
</dbReference>
<keyword evidence="3" id="KW-1185">Reference proteome</keyword>
<comment type="caution">
    <text evidence="2">The sequence shown here is derived from an EMBL/GenBank/DDBJ whole genome shotgun (WGS) entry which is preliminary data.</text>
</comment>
<reference evidence="2 3" key="1">
    <citation type="journal article" date="2019" name="Sci. Rep.">
        <title>Comparative genomics of chytrid fungi reveal insights into the obligate biotrophic and pathogenic lifestyle of Synchytrium endobioticum.</title>
        <authorList>
            <person name="van de Vossenberg B.T.L.H."/>
            <person name="Warris S."/>
            <person name="Nguyen H.D.T."/>
            <person name="van Gent-Pelzer M.P.E."/>
            <person name="Joly D.L."/>
            <person name="van de Geest H.C."/>
            <person name="Bonants P.J.M."/>
            <person name="Smith D.S."/>
            <person name="Levesque C.A."/>
            <person name="van der Lee T.A.J."/>
        </authorList>
    </citation>
    <scope>NUCLEOTIDE SEQUENCE [LARGE SCALE GENOMIC DNA]</scope>
    <source>
        <strain evidence="2 3">MB42</strain>
    </source>
</reference>
<name>A0A507C0B7_9FUNG</name>
<feature type="compositionally biased region" description="Pro residues" evidence="1">
    <location>
        <begin position="470"/>
        <end position="480"/>
    </location>
</feature>
<evidence type="ECO:0000313" key="2">
    <source>
        <dbReference type="EMBL" id="TPX31504.1"/>
    </source>
</evidence>
<dbReference type="AlphaFoldDB" id="A0A507C0B7"/>
<dbReference type="PANTHER" id="PTHR21068:SF43">
    <property type="entry name" value="SPARTIN"/>
    <property type="match status" value="1"/>
</dbReference>
<dbReference type="Proteomes" id="UP000317494">
    <property type="component" value="Unassembled WGS sequence"/>
</dbReference>
<proteinExistence type="predicted"/>
<accession>A0A507C0B7</accession>
<organism evidence="2 3">
    <name type="scientific">Synchytrium endobioticum</name>
    <dbReference type="NCBI Taxonomy" id="286115"/>
    <lineage>
        <taxon>Eukaryota</taxon>
        <taxon>Fungi</taxon>
        <taxon>Fungi incertae sedis</taxon>
        <taxon>Chytridiomycota</taxon>
        <taxon>Chytridiomycota incertae sedis</taxon>
        <taxon>Chytridiomycetes</taxon>
        <taxon>Synchytriales</taxon>
        <taxon>Synchytriaceae</taxon>
        <taxon>Synchytrium</taxon>
    </lineage>
</organism>
<evidence type="ECO:0000313" key="3">
    <source>
        <dbReference type="Proteomes" id="UP000317494"/>
    </source>
</evidence>
<evidence type="ECO:0000256" key="1">
    <source>
        <dbReference type="SAM" id="MobiDB-lite"/>
    </source>
</evidence>
<feature type="region of interest" description="Disordered" evidence="1">
    <location>
        <begin position="454"/>
        <end position="521"/>
    </location>
</feature>
<sequence length="589" mass="64306">MKVVHPGLGRARVERLARRIENSRNIGLRAEATCLRASIYKYHAGTKTHRDLFLRTTLRRPCHAIKVCPARMCTSQPRQGVVEAGPWSWSWSVVLSRSFTPGNHTHFSAKAAAATPTAAAACEKPNSTTLISIPDVVCYHLHHNGEETLAAQGELRIIRLTLPGKDDAAPVYDAIYLTVAESVSHPLMPRSLACKQDLHYTFPFPMNQFYRIALPCAQVDSDMVSALDDCLAHYISFTNPRKLKKSLALVDAAGEVLAVLDSDTMNVKEASNTSEIEKMPFFVDFGGSSDCANVEIVAQTVDGEVDQAGEALARKFMGLGSSTSNRDALKGSTAESKASRTFWDSVMDFLAVIEGLPPPTVSTKSSDQQRPVLRVTTFARNEANPYVLITPASYTISQRFAGSLFAAVNSSRRYVQSRYGNHIAEAKRFAASAWQSVVETLEEVFSHVDDQWHKDAARQQARDVSFATRPPLPPLPPRPSSHPRHSIQTFKGRPTSILSRPISLAPSKSSRAAKDPLKSKAHSIARPLSIMGRPLNTATHKGAGALAANLGLRGEGESGVGNEVMLVYYDQMGLSHPAIIRDIQGVRFA</sequence>
<dbReference type="EMBL" id="QEAN01000614">
    <property type="protein sequence ID" value="TPX31504.1"/>
    <property type="molecule type" value="Genomic_DNA"/>
</dbReference>
<dbReference type="GO" id="GO:0005886">
    <property type="term" value="C:plasma membrane"/>
    <property type="evidence" value="ECO:0007669"/>
    <property type="project" value="TreeGrafter"/>
</dbReference>